<reference evidence="2 3" key="1">
    <citation type="submission" date="2019-04" db="EMBL/GenBank/DDBJ databases">
        <title>An improved genome assembly and genetic linkage map for asparagus bean, Vigna unguiculata ssp. sesquipedialis.</title>
        <authorList>
            <person name="Xia Q."/>
            <person name="Zhang R."/>
            <person name="Dong Y."/>
        </authorList>
    </citation>
    <scope>NUCLEOTIDE SEQUENCE [LARGE SCALE GENOMIC DNA]</scope>
    <source>
        <tissue evidence="2">Leaf</tissue>
    </source>
</reference>
<organism evidence="2 3">
    <name type="scientific">Vigna unguiculata</name>
    <name type="common">Cowpea</name>
    <dbReference type="NCBI Taxonomy" id="3917"/>
    <lineage>
        <taxon>Eukaryota</taxon>
        <taxon>Viridiplantae</taxon>
        <taxon>Streptophyta</taxon>
        <taxon>Embryophyta</taxon>
        <taxon>Tracheophyta</taxon>
        <taxon>Spermatophyta</taxon>
        <taxon>Magnoliopsida</taxon>
        <taxon>eudicotyledons</taxon>
        <taxon>Gunneridae</taxon>
        <taxon>Pentapetalae</taxon>
        <taxon>rosids</taxon>
        <taxon>fabids</taxon>
        <taxon>Fabales</taxon>
        <taxon>Fabaceae</taxon>
        <taxon>Papilionoideae</taxon>
        <taxon>50 kb inversion clade</taxon>
        <taxon>NPAAA clade</taxon>
        <taxon>indigoferoid/millettioid clade</taxon>
        <taxon>Phaseoleae</taxon>
        <taxon>Vigna</taxon>
    </lineage>
</organism>
<feature type="compositionally biased region" description="Polar residues" evidence="1">
    <location>
        <begin position="15"/>
        <end position="31"/>
    </location>
</feature>
<evidence type="ECO:0000256" key="1">
    <source>
        <dbReference type="SAM" id="MobiDB-lite"/>
    </source>
</evidence>
<evidence type="ECO:0000313" key="3">
    <source>
        <dbReference type="Proteomes" id="UP000501690"/>
    </source>
</evidence>
<gene>
    <name evidence="2" type="ORF">DEO72_LG7g3070</name>
</gene>
<accession>A0A4D6MJR5</accession>
<dbReference type="EMBL" id="CP039351">
    <property type="protein sequence ID" value="QCE01770.1"/>
    <property type="molecule type" value="Genomic_DNA"/>
</dbReference>
<keyword evidence="3" id="KW-1185">Reference proteome</keyword>
<evidence type="ECO:0000313" key="2">
    <source>
        <dbReference type="EMBL" id="QCE01770.1"/>
    </source>
</evidence>
<dbReference type="AlphaFoldDB" id="A0A4D6MJR5"/>
<name>A0A4D6MJR5_VIGUN</name>
<proteinExistence type="predicted"/>
<dbReference type="Proteomes" id="UP000501690">
    <property type="component" value="Linkage Group LG7"/>
</dbReference>
<protein>
    <submittedName>
        <fullName evidence="2">Uncharacterized protein</fullName>
    </submittedName>
</protein>
<sequence>MDNGPQAQEKKDTPNEWSSGTEKTSKYTQETSPNFEGRIILILRTTKFCVNHSTHFLGESI</sequence>
<feature type="region of interest" description="Disordered" evidence="1">
    <location>
        <begin position="1"/>
        <end position="31"/>
    </location>
</feature>